<dbReference type="Proteomes" id="UP001372338">
    <property type="component" value="Unassembled WGS sequence"/>
</dbReference>
<protein>
    <submittedName>
        <fullName evidence="1">Uncharacterized protein</fullName>
    </submittedName>
</protein>
<proteinExistence type="predicted"/>
<dbReference type="EMBL" id="JAYWIO010000004">
    <property type="protein sequence ID" value="KAK7267792.1"/>
    <property type="molecule type" value="Genomic_DNA"/>
</dbReference>
<sequence>MIEQNLKSLSCQQCCSDSKQENDIMLEPVKDLSLSIIVDDSLKVDYKDKMVQAKVDSIMVLNLCNLEMDSSYLAHVHYEEEEGGAGVPSENIVQILGQNFRPKMMKTLVFLQGPGVDARSSQGGANHGSCFQPSVGFAGGLINMWDESSFHLVSTFSEKRKLWDDLSHLKMVHEGVGLPGGHQAGLGADALGAAAPALGADAADGLGAAGLGADGLGAACLGVDGLDAASLGAGGLGAVGLGAGATLGALKGAAGSAATTSVVAV</sequence>
<reference evidence="1 2" key="1">
    <citation type="submission" date="2024-01" db="EMBL/GenBank/DDBJ databases">
        <title>The genomes of 5 underutilized Papilionoideae crops provide insights into root nodulation and disease resistanc.</title>
        <authorList>
            <person name="Yuan L."/>
        </authorList>
    </citation>
    <scope>NUCLEOTIDE SEQUENCE [LARGE SCALE GENOMIC DNA]</scope>
    <source>
        <strain evidence="1">ZHUSHIDOU_FW_LH</strain>
        <tissue evidence="1">Leaf</tissue>
    </source>
</reference>
<organism evidence="1 2">
    <name type="scientific">Crotalaria pallida</name>
    <name type="common">Smooth rattlebox</name>
    <name type="synonym">Crotalaria striata</name>
    <dbReference type="NCBI Taxonomy" id="3830"/>
    <lineage>
        <taxon>Eukaryota</taxon>
        <taxon>Viridiplantae</taxon>
        <taxon>Streptophyta</taxon>
        <taxon>Embryophyta</taxon>
        <taxon>Tracheophyta</taxon>
        <taxon>Spermatophyta</taxon>
        <taxon>Magnoliopsida</taxon>
        <taxon>eudicotyledons</taxon>
        <taxon>Gunneridae</taxon>
        <taxon>Pentapetalae</taxon>
        <taxon>rosids</taxon>
        <taxon>fabids</taxon>
        <taxon>Fabales</taxon>
        <taxon>Fabaceae</taxon>
        <taxon>Papilionoideae</taxon>
        <taxon>50 kb inversion clade</taxon>
        <taxon>genistoids sensu lato</taxon>
        <taxon>core genistoids</taxon>
        <taxon>Crotalarieae</taxon>
        <taxon>Crotalaria</taxon>
    </lineage>
</organism>
<keyword evidence="2" id="KW-1185">Reference proteome</keyword>
<comment type="caution">
    <text evidence="1">The sequence shown here is derived from an EMBL/GenBank/DDBJ whole genome shotgun (WGS) entry which is preliminary data.</text>
</comment>
<accession>A0AAN9F1M6</accession>
<name>A0AAN9F1M6_CROPI</name>
<evidence type="ECO:0000313" key="2">
    <source>
        <dbReference type="Proteomes" id="UP001372338"/>
    </source>
</evidence>
<gene>
    <name evidence="1" type="ORF">RIF29_20471</name>
</gene>
<dbReference type="AlphaFoldDB" id="A0AAN9F1M6"/>
<evidence type="ECO:0000313" key="1">
    <source>
        <dbReference type="EMBL" id="KAK7267792.1"/>
    </source>
</evidence>